<dbReference type="Proteomes" id="UP000308652">
    <property type="component" value="Unassembled WGS sequence"/>
</dbReference>
<dbReference type="SUPFAM" id="SSF52047">
    <property type="entry name" value="RNI-like"/>
    <property type="match status" value="1"/>
</dbReference>
<feature type="compositionally biased region" description="Polar residues" evidence="1">
    <location>
        <begin position="36"/>
        <end position="56"/>
    </location>
</feature>
<dbReference type="Gene3D" id="3.80.10.10">
    <property type="entry name" value="Ribonuclease Inhibitor"/>
    <property type="match status" value="2"/>
</dbReference>
<dbReference type="STRING" id="68775.A0A5C3LST2"/>
<proteinExistence type="predicted"/>
<protein>
    <recommendedName>
        <fullName evidence="6">RNI-like protein</fullName>
    </recommendedName>
</protein>
<dbReference type="Pfam" id="PF25372">
    <property type="entry name" value="DUF7885"/>
    <property type="match status" value="1"/>
</dbReference>
<evidence type="ECO:0000313" key="5">
    <source>
        <dbReference type="Proteomes" id="UP000308652"/>
    </source>
</evidence>
<evidence type="ECO:0008006" key="6">
    <source>
        <dbReference type="Google" id="ProtNLM"/>
    </source>
</evidence>
<dbReference type="EMBL" id="ML213621">
    <property type="protein sequence ID" value="TFK35443.1"/>
    <property type="molecule type" value="Genomic_DNA"/>
</dbReference>
<dbReference type="Pfam" id="PF23550">
    <property type="entry name" value="zf_Tbcl_Rhp7"/>
    <property type="match status" value="1"/>
</dbReference>
<gene>
    <name evidence="4" type="ORF">BDQ12DRAFT_737547</name>
</gene>
<evidence type="ECO:0000256" key="1">
    <source>
        <dbReference type="SAM" id="MobiDB-lite"/>
    </source>
</evidence>
<sequence length="624" mass="68415">MSGNNVRGPTSALTEFLRSSGITATTIARRVATRVQTQTPNQQDQAIAGPSTSSQNATAESSSRRVTRRRSTRASGYASDELDDDEEPAVVPAEDKPMDEVEDEAPNPAKKRKLSKAALAKSKEAAKANAKKGAKKGADNDMDDEEDPYNALSRSMWTNESSARPSVGSFEDCAVCQKQFTVTKYTLAANPPPGFLCHQCAKAGGKDPFKKPAPKKRKAAADKRTAPTFDERRFPSLVTMCIQLITKHINDIEALGDIGTMNVEAISKALSKNRGLTPENAHLFYSATNTSLVLYDATNLTSPALHTLALLNPALTSLRLDFCGHLDSSSFPAFCDFLPHLTSIELLGPFLIRIDGWIHFFEKHPCMERFLITQSPRFDLECVKTLVKHCTGLKALRLKEVGKLSDEFLEELEALNQLEYLDLADPSTSCSENAVSSLLTKVGGKLKHLDLSGHKELSDEFLFSLASHTGSMESLALNGLLEITNTGLAEFFGEWGNPPLTKLTLARNSELGGPALQALLEHSGAQLEELSINGWKDTDEESLRMIGFRAPKLKRVDVGWCRAMDDFIVKSWMEGDEGPKRRGDIVGRLDNLREMKVWGCNKITDACPRKAGVNIYGVESHISR</sequence>
<name>A0A5C3LST2_9AGAR</name>
<feature type="domain" description="F-box/LRR-repeat protein 15-like leucin rich repeat" evidence="3">
    <location>
        <begin position="341"/>
        <end position="551"/>
    </location>
</feature>
<dbReference type="GO" id="GO:0031146">
    <property type="term" value="P:SCF-dependent proteasomal ubiquitin-dependent protein catabolic process"/>
    <property type="evidence" value="ECO:0007669"/>
    <property type="project" value="TreeGrafter"/>
</dbReference>
<reference evidence="4 5" key="1">
    <citation type="journal article" date="2019" name="Nat. Ecol. Evol.">
        <title>Megaphylogeny resolves global patterns of mushroom evolution.</title>
        <authorList>
            <person name="Varga T."/>
            <person name="Krizsan K."/>
            <person name="Foldi C."/>
            <person name="Dima B."/>
            <person name="Sanchez-Garcia M."/>
            <person name="Sanchez-Ramirez S."/>
            <person name="Szollosi G.J."/>
            <person name="Szarkandi J.G."/>
            <person name="Papp V."/>
            <person name="Albert L."/>
            <person name="Andreopoulos W."/>
            <person name="Angelini C."/>
            <person name="Antonin V."/>
            <person name="Barry K.W."/>
            <person name="Bougher N.L."/>
            <person name="Buchanan P."/>
            <person name="Buyck B."/>
            <person name="Bense V."/>
            <person name="Catcheside P."/>
            <person name="Chovatia M."/>
            <person name="Cooper J."/>
            <person name="Damon W."/>
            <person name="Desjardin D."/>
            <person name="Finy P."/>
            <person name="Geml J."/>
            <person name="Haridas S."/>
            <person name="Hughes K."/>
            <person name="Justo A."/>
            <person name="Karasinski D."/>
            <person name="Kautmanova I."/>
            <person name="Kiss B."/>
            <person name="Kocsube S."/>
            <person name="Kotiranta H."/>
            <person name="LaButti K.M."/>
            <person name="Lechner B.E."/>
            <person name="Liimatainen K."/>
            <person name="Lipzen A."/>
            <person name="Lukacs Z."/>
            <person name="Mihaltcheva S."/>
            <person name="Morgado L.N."/>
            <person name="Niskanen T."/>
            <person name="Noordeloos M.E."/>
            <person name="Ohm R.A."/>
            <person name="Ortiz-Santana B."/>
            <person name="Ovrebo C."/>
            <person name="Racz N."/>
            <person name="Riley R."/>
            <person name="Savchenko A."/>
            <person name="Shiryaev A."/>
            <person name="Soop K."/>
            <person name="Spirin V."/>
            <person name="Szebenyi C."/>
            <person name="Tomsovsky M."/>
            <person name="Tulloss R.E."/>
            <person name="Uehling J."/>
            <person name="Grigoriev I.V."/>
            <person name="Vagvolgyi C."/>
            <person name="Papp T."/>
            <person name="Martin F.M."/>
            <person name="Miettinen O."/>
            <person name="Hibbett D.S."/>
            <person name="Nagy L.G."/>
        </authorList>
    </citation>
    <scope>NUCLEOTIDE SEQUENCE [LARGE SCALE GENOMIC DNA]</scope>
    <source>
        <strain evidence="4 5">CBS 166.37</strain>
    </source>
</reference>
<dbReference type="AlphaFoldDB" id="A0A5C3LST2"/>
<accession>A0A5C3LST2</accession>
<organism evidence="4 5">
    <name type="scientific">Crucibulum laeve</name>
    <dbReference type="NCBI Taxonomy" id="68775"/>
    <lineage>
        <taxon>Eukaryota</taxon>
        <taxon>Fungi</taxon>
        <taxon>Dikarya</taxon>
        <taxon>Basidiomycota</taxon>
        <taxon>Agaricomycotina</taxon>
        <taxon>Agaricomycetes</taxon>
        <taxon>Agaricomycetidae</taxon>
        <taxon>Agaricales</taxon>
        <taxon>Agaricineae</taxon>
        <taxon>Nidulariaceae</taxon>
        <taxon>Crucibulum</taxon>
    </lineage>
</organism>
<dbReference type="OrthoDB" id="421226at2759"/>
<evidence type="ECO:0000259" key="3">
    <source>
        <dbReference type="Pfam" id="PF25372"/>
    </source>
</evidence>
<feature type="domain" description="DNA repair protein rhp7 treble clef" evidence="2">
    <location>
        <begin position="167"/>
        <end position="205"/>
    </location>
</feature>
<dbReference type="InterPro" id="IPR056451">
    <property type="entry name" value="Znf_Tbcl_Rhp7"/>
</dbReference>
<evidence type="ECO:0000313" key="4">
    <source>
        <dbReference type="EMBL" id="TFK35443.1"/>
    </source>
</evidence>
<feature type="region of interest" description="Disordered" evidence="1">
    <location>
        <begin position="34"/>
        <end position="149"/>
    </location>
</feature>
<dbReference type="GO" id="GO:0019005">
    <property type="term" value="C:SCF ubiquitin ligase complex"/>
    <property type="evidence" value="ECO:0007669"/>
    <property type="project" value="TreeGrafter"/>
</dbReference>
<keyword evidence="5" id="KW-1185">Reference proteome</keyword>
<evidence type="ECO:0000259" key="2">
    <source>
        <dbReference type="Pfam" id="PF23550"/>
    </source>
</evidence>
<dbReference type="InterPro" id="IPR057207">
    <property type="entry name" value="FBXL15_LRR"/>
</dbReference>
<dbReference type="PANTHER" id="PTHR13318">
    <property type="entry name" value="PARTNER OF PAIRED, ISOFORM B-RELATED"/>
    <property type="match status" value="1"/>
</dbReference>
<dbReference type="InterPro" id="IPR032675">
    <property type="entry name" value="LRR_dom_sf"/>
</dbReference>